<reference evidence="9 10" key="1">
    <citation type="submission" date="2020-09" db="EMBL/GenBank/DDBJ databases">
        <title>Biosynthesis of the nuclear factor of activated T cells inhibitor NFAT-133 and its congeners in Streptomyces pactum.</title>
        <authorList>
            <person name="Zhou W."/>
            <person name="Posri P."/>
            <person name="Abugrain M.E."/>
            <person name="Weisberg A.J."/>
            <person name="Chang J.H."/>
            <person name="Mahmud T."/>
        </authorList>
    </citation>
    <scope>NUCLEOTIDE SEQUENCE [LARGE SCALE GENOMIC DNA]</scope>
    <source>
        <strain evidence="9 10">ATCC 27456</strain>
    </source>
</reference>
<comment type="subcellular location">
    <subcellularLocation>
        <location evidence="1">Cell membrane</location>
        <topology evidence="1">Multi-pass membrane protein</topology>
    </subcellularLocation>
</comment>
<feature type="compositionally biased region" description="Low complexity" evidence="6">
    <location>
        <begin position="424"/>
        <end position="451"/>
    </location>
</feature>
<feature type="transmembrane region" description="Helical" evidence="7">
    <location>
        <begin position="137"/>
        <end position="158"/>
    </location>
</feature>
<evidence type="ECO:0000313" key="9">
    <source>
        <dbReference type="EMBL" id="MBH5338398.1"/>
    </source>
</evidence>
<gene>
    <name evidence="9" type="ORF">IHE55_27870</name>
</gene>
<dbReference type="InterPro" id="IPR020846">
    <property type="entry name" value="MFS_dom"/>
</dbReference>
<feature type="transmembrane region" description="Helical" evidence="7">
    <location>
        <begin position="164"/>
        <end position="186"/>
    </location>
</feature>
<feature type="transmembrane region" description="Helical" evidence="7">
    <location>
        <begin position="104"/>
        <end position="125"/>
    </location>
</feature>
<evidence type="ECO:0000256" key="2">
    <source>
        <dbReference type="ARBA" id="ARBA00022692"/>
    </source>
</evidence>
<feature type="domain" description="Major facilitator superfamily (MFS) profile" evidence="8">
    <location>
        <begin position="13"/>
        <end position="496"/>
    </location>
</feature>
<dbReference type="CDD" id="cd17321">
    <property type="entry name" value="MFS_MMR_MDR_like"/>
    <property type="match status" value="1"/>
</dbReference>
<feature type="transmembrane region" description="Helical" evidence="7">
    <location>
        <begin position="473"/>
        <end position="492"/>
    </location>
</feature>
<feature type="transmembrane region" description="Helical" evidence="7">
    <location>
        <begin position="79"/>
        <end position="98"/>
    </location>
</feature>
<dbReference type="Gene3D" id="1.20.1250.20">
    <property type="entry name" value="MFS general substrate transporter like domains"/>
    <property type="match status" value="2"/>
</dbReference>
<dbReference type="PANTHER" id="PTHR42718">
    <property type="entry name" value="MAJOR FACILITATOR SUPERFAMILY MULTIDRUG TRANSPORTER MFSC"/>
    <property type="match status" value="1"/>
</dbReference>
<keyword evidence="3 7" id="KW-1133">Transmembrane helix</keyword>
<feature type="transmembrane region" description="Helical" evidence="7">
    <location>
        <begin position="12"/>
        <end position="31"/>
    </location>
</feature>
<evidence type="ECO:0000313" key="10">
    <source>
        <dbReference type="Proteomes" id="UP000807371"/>
    </source>
</evidence>
<organism evidence="9 10">
    <name type="scientific">Streptomyces pactum</name>
    <dbReference type="NCBI Taxonomy" id="68249"/>
    <lineage>
        <taxon>Bacteria</taxon>
        <taxon>Bacillati</taxon>
        <taxon>Actinomycetota</taxon>
        <taxon>Actinomycetes</taxon>
        <taxon>Kitasatosporales</taxon>
        <taxon>Streptomycetaceae</taxon>
        <taxon>Streptomyces</taxon>
    </lineage>
</organism>
<evidence type="ECO:0000256" key="3">
    <source>
        <dbReference type="ARBA" id="ARBA00022989"/>
    </source>
</evidence>
<keyword evidence="10" id="KW-1185">Reference proteome</keyword>
<protein>
    <submittedName>
        <fullName evidence="9">MFS transporter</fullName>
    </submittedName>
</protein>
<evidence type="ECO:0000256" key="7">
    <source>
        <dbReference type="SAM" id="Phobius"/>
    </source>
</evidence>
<feature type="transmembrane region" description="Helical" evidence="7">
    <location>
        <begin position="229"/>
        <end position="246"/>
    </location>
</feature>
<feature type="region of interest" description="Disordered" evidence="6">
    <location>
        <begin position="422"/>
        <end position="451"/>
    </location>
</feature>
<proteinExistence type="predicted"/>
<dbReference type="PANTHER" id="PTHR42718:SF42">
    <property type="entry name" value="EXPORT PROTEIN"/>
    <property type="match status" value="1"/>
</dbReference>
<feature type="transmembrane region" description="Helical" evidence="7">
    <location>
        <begin position="326"/>
        <end position="347"/>
    </location>
</feature>
<dbReference type="Proteomes" id="UP000807371">
    <property type="component" value="Unassembled WGS sequence"/>
</dbReference>
<feature type="transmembrane region" description="Helical" evidence="7">
    <location>
        <begin position="359"/>
        <end position="385"/>
    </location>
</feature>
<dbReference type="PROSITE" id="PS50850">
    <property type="entry name" value="MFS"/>
    <property type="match status" value="1"/>
</dbReference>
<name>A0ABS0NT57_9ACTN</name>
<dbReference type="Pfam" id="PF07690">
    <property type="entry name" value="MFS_1"/>
    <property type="match status" value="1"/>
</dbReference>
<feature type="transmembrane region" description="Helical" evidence="7">
    <location>
        <begin position="266"/>
        <end position="290"/>
    </location>
</feature>
<sequence length="520" mass="53291">MDPTAVHRSRWRILAVLCLSLIVIGMDNLILNLALPRVQHDLGATGGELQWIIDSYTLAFGGLLLLGGGLGDRFGRKRLLLAGLVLVLGFTLGAAYAGSPGTLIAMRAGMGVGGAFVMPATLSVIKHVFPAEEQARAISVWAGSGAIGVPLGPVLGGLLLEHFWWGSVFLISVPVVVFAIVACVVMVPESRNPHRVPLDLAGVVLSVAGLGVLVYGIIEGPHHGWTDPVTLTALAAGALFLALFVLRERWARHPMLPGKMFRAPLFAGSAVAMFCVNFCLFGLLFVVTQYLQFVRGHGPLDAGLRLLPMLTAVIGAGLGERLVRTAGIRAVASGGLAVLAGSMLLMARADAGSEPVALGALALFGFTMGLVLPPCANAILAAAPAEQGGAASAVTDATLQVGGSLGIAVIGSVLTTSYRDELPGPDGLPAPAAEAARDSLGGASEAAARLGGEAGEELRGLATDAFTQALTDAMTVAGGIAGAGVLAVLLLMPGRRRRPAPKTPATTPIPTHRPERNPVA</sequence>
<dbReference type="InterPro" id="IPR011701">
    <property type="entry name" value="MFS"/>
</dbReference>
<dbReference type="PRINTS" id="PR01036">
    <property type="entry name" value="TCRTETB"/>
</dbReference>
<dbReference type="SUPFAM" id="SSF103473">
    <property type="entry name" value="MFS general substrate transporter"/>
    <property type="match status" value="1"/>
</dbReference>
<feature type="transmembrane region" description="Helical" evidence="7">
    <location>
        <begin position="302"/>
        <end position="319"/>
    </location>
</feature>
<evidence type="ECO:0000259" key="8">
    <source>
        <dbReference type="PROSITE" id="PS50850"/>
    </source>
</evidence>
<comment type="caution">
    <text evidence="9">The sequence shown here is derived from an EMBL/GenBank/DDBJ whole genome shotgun (WGS) entry which is preliminary data.</text>
</comment>
<evidence type="ECO:0000256" key="1">
    <source>
        <dbReference type="ARBA" id="ARBA00004651"/>
    </source>
</evidence>
<keyword evidence="4 7" id="KW-0472">Membrane</keyword>
<feature type="transmembrane region" description="Helical" evidence="7">
    <location>
        <begin position="397"/>
        <end position="418"/>
    </location>
</feature>
<feature type="transmembrane region" description="Helical" evidence="7">
    <location>
        <begin position="51"/>
        <end position="67"/>
    </location>
</feature>
<evidence type="ECO:0000256" key="6">
    <source>
        <dbReference type="SAM" id="MobiDB-lite"/>
    </source>
</evidence>
<keyword evidence="5" id="KW-0046">Antibiotic resistance</keyword>
<evidence type="ECO:0000256" key="5">
    <source>
        <dbReference type="ARBA" id="ARBA00023251"/>
    </source>
</evidence>
<evidence type="ECO:0000256" key="4">
    <source>
        <dbReference type="ARBA" id="ARBA00023136"/>
    </source>
</evidence>
<keyword evidence="2 7" id="KW-0812">Transmembrane</keyword>
<dbReference type="InterPro" id="IPR036259">
    <property type="entry name" value="MFS_trans_sf"/>
</dbReference>
<accession>A0ABS0NT57</accession>
<dbReference type="EMBL" id="JACYXC010000001">
    <property type="protein sequence ID" value="MBH5338398.1"/>
    <property type="molecule type" value="Genomic_DNA"/>
</dbReference>
<feature type="region of interest" description="Disordered" evidence="6">
    <location>
        <begin position="496"/>
        <end position="520"/>
    </location>
</feature>
<dbReference type="RefSeq" id="WP_197991567.1">
    <property type="nucleotide sequence ID" value="NZ_JACYXC010000001.1"/>
</dbReference>
<feature type="transmembrane region" description="Helical" evidence="7">
    <location>
        <begin position="198"/>
        <end position="217"/>
    </location>
</feature>